<keyword evidence="1" id="KW-0732">Signal</keyword>
<protein>
    <recommendedName>
        <fullName evidence="4">Lipoprotein</fullName>
    </recommendedName>
</protein>
<dbReference type="STRING" id="1385513.N780_15715"/>
<evidence type="ECO:0008006" key="4">
    <source>
        <dbReference type="Google" id="ProtNLM"/>
    </source>
</evidence>
<dbReference type="OrthoDB" id="1928231at2"/>
<organism evidence="2 3">
    <name type="scientific">Pontibacillus chungwhensis BH030062</name>
    <dbReference type="NCBI Taxonomy" id="1385513"/>
    <lineage>
        <taxon>Bacteria</taxon>
        <taxon>Bacillati</taxon>
        <taxon>Bacillota</taxon>
        <taxon>Bacilli</taxon>
        <taxon>Bacillales</taxon>
        <taxon>Bacillaceae</taxon>
        <taxon>Pontibacillus</taxon>
    </lineage>
</organism>
<dbReference type="RefSeq" id="WP_036781862.1">
    <property type="nucleotide sequence ID" value="NZ_AVBG01000004.1"/>
</dbReference>
<evidence type="ECO:0000313" key="3">
    <source>
        <dbReference type="Proteomes" id="UP000030153"/>
    </source>
</evidence>
<dbReference type="Proteomes" id="UP000030153">
    <property type="component" value="Unassembled WGS sequence"/>
</dbReference>
<evidence type="ECO:0000313" key="2">
    <source>
        <dbReference type="EMBL" id="KGP91994.1"/>
    </source>
</evidence>
<comment type="caution">
    <text evidence="2">The sequence shown here is derived from an EMBL/GenBank/DDBJ whole genome shotgun (WGS) entry which is preliminary data.</text>
</comment>
<dbReference type="eggNOG" id="ENOG5033DP5">
    <property type="taxonomic scope" value="Bacteria"/>
</dbReference>
<keyword evidence="3" id="KW-1185">Reference proteome</keyword>
<feature type="chain" id="PRO_5038980747" description="Lipoprotein" evidence="1">
    <location>
        <begin position="19"/>
        <end position="120"/>
    </location>
</feature>
<sequence length="120" mass="13614">MKKIFILLLLSITLIACSQNSFDFIGDSDNWEVTYHVSTKSESSQSSNLEIRYIGNNNPPEQINYKFDNGKEGTNIRLDEGTYKGVNSQCSGCNTTQESEEFVITIEWDEKEEVIDLSSE</sequence>
<gene>
    <name evidence="2" type="ORF">N780_15715</name>
</gene>
<dbReference type="AlphaFoldDB" id="A0A0A2UVN9"/>
<dbReference type="PROSITE" id="PS51257">
    <property type="entry name" value="PROKAR_LIPOPROTEIN"/>
    <property type="match status" value="1"/>
</dbReference>
<reference evidence="2 3" key="1">
    <citation type="submission" date="2013-08" db="EMBL/GenBank/DDBJ databases">
        <title>Genome of Pontibacillus chungwhensis.</title>
        <authorList>
            <person name="Wang Q."/>
            <person name="Wang G."/>
        </authorList>
    </citation>
    <scope>NUCLEOTIDE SEQUENCE [LARGE SCALE GENOMIC DNA]</scope>
    <source>
        <strain evidence="2 3">BH030062</strain>
    </source>
</reference>
<evidence type="ECO:0000256" key="1">
    <source>
        <dbReference type="SAM" id="SignalP"/>
    </source>
</evidence>
<accession>A0A0A2UVN9</accession>
<name>A0A0A2UVN9_9BACI</name>
<dbReference type="EMBL" id="AVBG01000004">
    <property type="protein sequence ID" value="KGP91994.1"/>
    <property type="molecule type" value="Genomic_DNA"/>
</dbReference>
<proteinExistence type="predicted"/>
<feature type="signal peptide" evidence="1">
    <location>
        <begin position="1"/>
        <end position="18"/>
    </location>
</feature>